<proteinExistence type="predicted"/>
<gene>
    <name evidence="1" type="ORF">J2X21_005290</name>
</gene>
<comment type="caution">
    <text evidence="1">The sequence shown here is derived from an EMBL/GenBank/DDBJ whole genome shotgun (WGS) entry which is preliminary data.</text>
</comment>
<evidence type="ECO:0000313" key="2">
    <source>
        <dbReference type="Proteomes" id="UP001180825"/>
    </source>
</evidence>
<keyword evidence="2" id="KW-1185">Reference proteome</keyword>
<dbReference type="EMBL" id="JAVDXV010000013">
    <property type="protein sequence ID" value="MDR7336120.1"/>
    <property type="molecule type" value="Genomic_DNA"/>
</dbReference>
<reference evidence="1 2" key="1">
    <citation type="submission" date="2023-07" db="EMBL/GenBank/DDBJ databases">
        <title>Sorghum-associated microbial communities from plants grown in Nebraska, USA.</title>
        <authorList>
            <person name="Schachtman D."/>
        </authorList>
    </citation>
    <scope>NUCLEOTIDE SEQUENCE [LARGE SCALE GENOMIC DNA]</scope>
    <source>
        <strain evidence="1 2">BE316</strain>
    </source>
</reference>
<protein>
    <recommendedName>
        <fullName evidence="3">Transcriptional regulator</fullName>
    </recommendedName>
</protein>
<name>A0ABU2AFY2_9BURK</name>
<evidence type="ECO:0008006" key="3">
    <source>
        <dbReference type="Google" id="ProtNLM"/>
    </source>
</evidence>
<accession>A0ABU2AFY2</accession>
<dbReference type="Proteomes" id="UP001180825">
    <property type="component" value="Unassembled WGS sequence"/>
</dbReference>
<dbReference type="RefSeq" id="WP_310333115.1">
    <property type="nucleotide sequence ID" value="NZ_JAVDXV010000013.1"/>
</dbReference>
<evidence type="ECO:0000313" key="1">
    <source>
        <dbReference type="EMBL" id="MDR7336120.1"/>
    </source>
</evidence>
<sequence>MRDHQSIPDDVRRFILTSIPSVPFLEAALLFRRQPLAQRTTGDVARSLYVSEVAAGELLNQMQGTGIVEATADHFRYAASQALDEALGALAVVYAKNLIGVTELIHDATQKQAQLFADAFQLRRRP</sequence>
<organism evidence="1 2">
    <name type="scientific">Roseateles asaccharophilus</name>
    <dbReference type="NCBI Taxonomy" id="582607"/>
    <lineage>
        <taxon>Bacteria</taxon>
        <taxon>Pseudomonadati</taxon>
        <taxon>Pseudomonadota</taxon>
        <taxon>Betaproteobacteria</taxon>
        <taxon>Burkholderiales</taxon>
        <taxon>Sphaerotilaceae</taxon>
        <taxon>Roseateles</taxon>
    </lineage>
</organism>